<evidence type="ECO:0000256" key="2">
    <source>
        <dbReference type="ARBA" id="ARBA00009765"/>
    </source>
</evidence>
<dbReference type="EMBL" id="JAVBVO010000004">
    <property type="protein sequence ID" value="MDZ5759889.1"/>
    <property type="molecule type" value="Genomic_DNA"/>
</dbReference>
<evidence type="ECO:0000256" key="6">
    <source>
        <dbReference type="ARBA" id="ARBA00022989"/>
    </source>
</evidence>
<dbReference type="SUPFAM" id="SSF144083">
    <property type="entry name" value="Magnesium transport protein CorA, transmembrane region"/>
    <property type="match status" value="1"/>
</dbReference>
<keyword evidence="4" id="KW-1003">Cell membrane</keyword>
<dbReference type="RefSeq" id="WP_322809486.1">
    <property type="nucleotide sequence ID" value="NZ_JAVBVO010000004.1"/>
</dbReference>
<proteinExistence type="inferred from homology"/>
<dbReference type="Pfam" id="PF01544">
    <property type="entry name" value="CorA"/>
    <property type="match status" value="1"/>
</dbReference>
<organism evidence="9 10">
    <name type="scientific">Carnobacterium maltaromaticum</name>
    <name type="common">Carnobacterium piscicola</name>
    <dbReference type="NCBI Taxonomy" id="2751"/>
    <lineage>
        <taxon>Bacteria</taxon>
        <taxon>Bacillati</taxon>
        <taxon>Bacillota</taxon>
        <taxon>Bacilli</taxon>
        <taxon>Lactobacillales</taxon>
        <taxon>Carnobacteriaceae</taxon>
        <taxon>Carnobacterium</taxon>
    </lineage>
</organism>
<evidence type="ECO:0000256" key="3">
    <source>
        <dbReference type="ARBA" id="ARBA00022448"/>
    </source>
</evidence>
<keyword evidence="6 8" id="KW-1133">Transmembrane helix</keyword>
<dbReference type="InterPro" id="IPR045863">
    <property type="entry name" value="CorA_TM1_TM2"/>
</dbReference>
<dbReference type="InterPro" id="IPR045861">
    <property type="entry name" value="CorA_cytoplasmic_dom"/>
</dbReference>
<name>A0AAW9JZ37_CARML</name>
<keyword evidence="5 8" id="KW-0812">Transmembrane</keyword>
<evidence type="ECO:0000256" key="1">
    <source>
        <dbReference type="ARBA" id="ARBA00004651"/>
    </source>
</evidence>
<dbReference type="SUPFAM" id="SSF143865">
    <property type="entry name" value="CorA soluble domain-like"/>
    <property type="match status" value="1"/>
</dbReference>
<dbReference type="GO" id="GO:0000287">
    <property type="term" value="F:magnesium ion binding"/>
    <property type="evidence" value="ECO:0007669"/>
    <property type="project" value="TreeGrafter"/>
</dbReference>
<feature type="transmembrane region" description="Helical" evidence="8">
    <location>
        <begin position="282"/>
        <end position="302"/>
    </location>
</feature>
<dbReference type="GO" id="GO:0050897">
    <property type="term" value="F:cobalt ion binding"/>
    <property type="evidence" value="ECO:0007669"/>
    <property type="project" value="TreeGrafter"/>
</dbReference>
<dbReference type="GO" id="GO:0005886">
    <property type="term" value="C:plasma membrane"/>
    <property type="evidence" value="ECO:0007669"/>
    <property type="project" value="UniProtKB-SubCell"/>
</dbReference>
<comment type="subcellular location">
    <subcellularLocation>
        <location evidence="1">Cell membrane</location>
        <topology evidence="1">Multi-pass membrane protein</topology>
    </subcellularLocation>
</comment>
<dbReference type="PANTHER" id="PTHR46494">
    <property type="entry name" value="CORA FAMILY METAL ION TRANSPORTER (EUROFUNG)"/>
    <property type="match status" value="1"/>
</dbReference>
<protein>
    <submittedName>
        <fullName evidence="9">CorA family divalent cation transporter</fullName>
    </submittedName>
</protein>
<dbReference type="AlphaFoldDB" id="A0AAW9JZ37"/>
<feature type="transmembrane region" description="Helical" evidence="8">
    <location>
        <begin position="251"/>
        <end position="270"/>
    </location>
</feature>
<dbReference type="Gene3D" id="1.20.58.340">
    <property type="entry name" value="Magnesium transport protein CorA, transmembrane region"/>
    <property type="match status" value="2"/>
</dbReference>
<dbReference type="GO" id="GO:0015095">
    <property type="term" value="F:magnesium ion transmembrane transporter activity"/>
    <property type="evidence" value="ECO:0007669"/>
    <property type="project" value="TreeGrafter"/>
</dbReference>
<accession>A0AAW9JZ37</accession>
<keyword evidence="7 8" id="KW-0472">Membrane</keyword>
<evidence type="ECO:0000256" key="4">
    <source>
        <dbReference type="ARBA" id="ARBA00022475"/>
    </source>
</evidence>
<evidence type="ECO:0000256" key="7">
    <source>
        <dbReference type="ARBA" id="ARBA00023136"/>
    </source>
</evidence>
<comment type="caution">
    <text evidence="9">The sequence shown here is derived from an EMBL/GenBank/DDBJ whole genome shotgun (WGS) entry which is preliminary data.</text>
</comment>
<comment type="similarity">
    <text evidence="2">Belongs to the CorA metal ion transporter (MIT) (TC 1.A.35) family.</text>
</comment>
<evidence type="ECO:0000256" key="8">
    <source>
        <dbReference type="SAM" id="Phobius"/>
    </source>
</evidence>
<evidence type="ECO:0000313" key="9">
    <source>
        <dbReference type="EMBL" id="MDZ5759889.1"/>
    </source>
</evidence>
<evidence type="ECO:0000256" key="5">
    <source>
        <dbReference type="ARBA" id="ARBA00022692"/>
    </source>
</evidence>
<evidence type="ECO:0000313" key="10">
    <source>
        <dbReference type="Proteomes" id="UP001290462"/>
    </source>
</evidence>
<dbReference type="GO" id="GO:0015087">
    <property type="term" value="F:cobalt ion transmembrane transporter activity"/>
    <property type="evidence" value="ECO:0007669"/>
    <property type="project" value="TreeGrafter"/>
</dbReference>
<sequence>MKFYHVKTDQDLLNLDQNERSFILCDQEKFKHIYESFNIMKRKEEANEKNLDTIHFESHFDYDVISFSFFEWQENKLEFEKVYLYFSKDYLIFVCNQNETLFNEIVADIEIDKEIQPNGIDTLTYAYYKSLDHILAKMFVSLENSEQAIADLEIRLLEQMEEGNFETIMQLKSMSFEAKRHLRLLTYIGDQILSNDNNLISEENLKYFKNISTKMSRLYEFGSSLHEKADHLLELYNTSVSEKSNGFLNKLTIITVFTTPIAIFSGIYGMNFVNIPELKFEYGYFVLLGVLLAIITGSYFYLKKSKIL</sequence>
<gene>
    <name evidence="9" type="ORF">RAK27_14600</name>
</gene>
<dbReference type="InterPro" id="IPR002523">
    <property type="entry name" value="MgTranspt_CorA/ZnTranspt_ZntB"/>
</dbReference>
<dbReference type="PANTHER" id="PTHR46494:SF1">
    <property type="entry name" value="CORA FAMILY METAL ION TRANSPORTER (EUROFUNG)"/>
    <property type="match status" value="1"/>
</dbReference>
<dbReference type="Proteomes" id="UP001290462">
    <property type="component" value="Unassembled WGS sequence"/>
</dbReference>
<reference evidence="9" key="1">
    <citation type="submission" date="2023-08" db="EMBL/GenBank/DDBJ databases">
        <title>Genomic characterization of piscicolin 126 produced by Carnobacterium maltaromaticum CM22 strain isolated from salmon (Salmo salar).</title>
        <authorList>
            <person name="Gonzalez-Gragera E."/>
            <person name="Garcia-Lopez J.D."/>
            <person name="Teso-Perez C."/>
            <person name="Gimenez-Hernandez I."/>
            <person name="Peralta-Sanchez J.M."/>
            <person name="Valdivia E."/>
            <person name="Montalban-Lopez M."/>
            <person name="Martin-Platero A.M."/>
            <person name="Banos A."/>
            <person name="Martinez-Bueno M."/>
        </authorList>
    </citation>
    <scope>NUCLEOTIDE SEQUENCE</scope>
    <source>
        <strain evidence="9">CM22</strain>
    </source>
</reference>
<keyword evidence="3" id="KW-0813">Transport</keyword>